<feature type="transmembrane region" description="Helical" evidence="1">
    <location>
        <begin position="18"/>
        <end position="35"/>
    </location>
</feature>
<dbReference type="InterPro" id="IPR011990">
    <property type="entry name" value="TPR-like_helical_dom_sf"/>
</dbReference>
<keyword evidence="1" id="KW-0812">Transmembrane</keyword>
<name>A0A292Y8E7_9BACT</name>
<dbReference type="OrthoDB" id="5372753at2"/>
<keyword evidence="1" id="KW-0472">Membrane</keyword>
<keyword evidence="3" id="KW-1185">Reference proteome</keyword>
<gene>
    <name evidence="2" type="ORF">LNAT_P0377</name>
</gene>
<accession>A0A292Y8E7</accession>
<evidence type="ECO:0000256" key="1">
    <source>
        <dbReference type="SAM" id="Phobius"/>
    </source>
</evidence>
<dbReference type="Proteomes" id="UP000217944">
    <property type="component" value="Unassembled WGS sequence"/>
</dbReference>
<evidence type="ECO:0000313" key="2">
    <source>
        <dbReference type="EMBL" id="GAX87082.1"/>
    </source>
</evidence>
<evidence type="ECO:0008006" key="4">
    <source>
        <dbReference type="Google" id="ProtNLM"/>
    </source>
</evidence>
<sequence length="216" mass="25910">MTFFELERECKKRKRKKIFLLIFLIIILLISAVIFNKYKIIDKIKVVTNNKKENNLTVVNKKEKDKNETKIKKNISKIYKIIKTDVIKPIIYLNMKDINVSKIEKKHHKNKLNKKNDFNKTHKFLLNTSTLPSFETCIMLAEKYYKNRDYENALKWAKNANIQNKEDPKSWVIVAKSLYKLNKKDKAVEILQLYYKYTKNKDILNLIERMKNGENF</sequence>
<dbReference type="AlphaFoldDB" id="A0A292Y8E7"/>
<evidence type="ECO:0000313" key="3">
    <source>
        <dbReference type="Proteomes" id="UP000217944"/>
    </source>
</evidence>
<reference evidence="2 3" key="1">
    <citation type="journal article" date="2017" name="Syst. Appl. Microbiol.">
        <title>Lebetimonas natsushimae sp. nov., a novel strictly anaerobic, moderately thermophilic chemoautotroph isolated from a deep-sea hydrothermal vent polychaete nest in the Mid-Okinawa Trough.</title>
        <authorList>
            <person name="Nagata R."/>
            <person name="Takaki Y."/>
            <person name="Tame A."/>
            <person name="Nunoura T."/>
            <person name="Muto H."/>
            <person name="Mino S."/>
            <person name="Sawayama S."/>
            <person name="Takai K."/>
            <person name="Nakagawa S."/>
        </authorList>
    </citation>
    <scope>NUCLEOTIDE SEQUENCE [LARGE SCALE GENOMIC DNA]</scope>
    <source>
        <strain evidence="2 3">HS1857</strain>
    </source>
</reference>
<dbReference type="RefSeq" id="WP_096258239.1">
    <property type="nucleotide sequence ID" value="NZ_BDME01000001.1"/>
</dbReference>
<proteinExistence type="predicted"/>
<dbReference type="SUPFAM" id="SSF48452">
    <property type="entry name" value="TPR-like"/>
    <property type="match status" value="1"/>
</dbReference>
<dbReference type="EMBL" id="BDME01000001">
    <property type="protein sequence ID" value="GAX87082.1"/>
    <property type="molecule type" value="Genomic_DNA"/>
</dbReference>
<dbReference type="Pfam" id="PF12895">
    <property type="entry name" value="ANAPC3"/>
    <property type="match status" value="1"/>
</dbReference>
<organism evidence="2 3">
    <name type="scientific">Lebetimonas natsushimae</name>
    <dbReference type="NCBI Taxonomy" id="1936991"/>
    <lineage>
        <taxon>Bacteria</taxon>
        <taxon>Pseudomonadati</taxon>
        <taxon>Campylobacterota</taxon>
        <taxon>Epsilonproteobacteria</taxon>
        <taxon>Nautiliales</taxon>
        <taxon>Nautiliaceae</taxon>
        <taxon>Lebetimonas</taxon>
    </lineage>
</organism>
<comment type="caution">
    <text evidence="2">The sequence shown here is derived from an EMBL/GenBank/DDBJ whole genome shotgun (WGS) entry which is preliminary data.</text>
</comment>
<protein>
    <recommendedName>
        <fullName evidence="4">Transformation system protein</fullName>
    </recommendedName>
</protein>
<dbReference type="Gene3D" id="1.25.40.10">
    <property type="entry name" value="Tetratricopeptide repeat domain"/>
    <property type="match status" value="1"/>
</dbReference>
<keyword evidence="1" id="KW-1133">Transmembrane helix</keyword>